<organism evidence="2 3">
    <name type="scientific">Polyplosphaeria fusca</name>
    <dbReference type="NCBI Taxonomy" id="682080"/>
    <lineage>
        <taxon>Eukaryota</taxon>
        <taxon>Fungi</taxon>
        <taxon>Dikarya</taxon>
        <taxon>Ascomycota</taxon>
        <taxon>Pezizomycotina</taxon>
        <taxon>Dothideomycetes</taxon>
        <taxon>Pleosporomycetidae</taxon>
        <taxon>Pleosporales</taxon>
        <taxon>Tetraplosphaeriaceae</taxon>
        <taxon>Polyplosphaeria</taxon>
    </lineage>
</organism>
<dbReference type="OrthoDB" id="288942at2759"/>
<evidence type="ECO:0000313" key="3">
    <source>
        <dbReference type="Proteomes" id="UP000799444"/>
    </source>
</evidence>
<accession>A0A9P4QXI4</accession>
<keyword evidence="3" id="KW-1185">Reference proteome</keyword>
<reference evidence="2" key="1">
    <citation type="journal article" date="2020" name="Stud. Mycol.">
        <title>101 Dothideomycetes genomes: a test case for predicting lifestyles and emergence of pathogens.</title>
        <authorList>
            <person name="Haridas S."/>
            <person name="Albert R."/>
            <person name="Binder M."/>
            <person name="Bloem J."/>
            <person name="Labutti K."/>
            <person name="Salamov A."/>
            <person name="Andreopoulos B."/>
            <person name="Baker S."/>
            <person name="Barry K."/>
            <person name="Bills G."/>
            <person name="Bluhm B."/>
            <person name="Cannon C."/>
            <person name="Castanera R."/>
            <person name="Culley D."/>
            <person name="Daum C."/>
            <person name="Ezra D."/>
            <person name="Gonzalez J."/>
            <person name="Henrissat B."/>
            <person name="Kuo A."/>
            <person name="Liang C."/>
            <person name="Lipzen A."/>
            <person name="Lutzoni F."/>
            <person name="Magnuson J."/>
            <person name="Mondo S."/>
            <person name="Nolan M."/>
            <person name="Ohm R."/>
            <person name="Pangilinan J."/>
            <person name="Park H.-J."/>
            <person name="Ramirez L."/>
            <person name="Alfaro M."/>
            <person name="Sun H."/>
            <person name="Tritt A."/>
            <person name="Yoshinaga Y."/>
            <person name="Zwiers L.-H."/>
            <person name="Turgeon B."/>
            <person name="Goodwin S."/>
            <person name="Spatafora J."/>
            <person name="Crous P."/>
            <person name="Grigoriev I."/>
        </authorList>
    </citation>
    <scope>NUCLEOTIDE SEQUENCE</scope>
    <source>
        <strain evidence="2">CBS 125425</strain>
    </source>
</reference>
<gene>
    <name evidence="2" type="ORF">EJ04DRAFT_183978</name>
</gene>
<feature type="region of interest" description="Disordered" evidence="1">
    <location>
        <begin position="338"/>
        <end position="357"/>
    </location>
</feature>
<comment type="caution">
    <text evidence="2">The sequence shown here is derived from an EMBL/GenBank/DDBJ whole genome shotgun (WGS) entry which is preliminary data.</text>
</comment>
<dbReference type="AlphaFoldDB" id="A0A9P4QXI4"/>
<protein>
    <submittedName>
        <fullName evidence="2">Uncharacterized protein</fullName>
    </submittedName>
</protein>
<evidence type="ECO:0000313" key="2">
    <source>
        <dbReference type="EMBL" id="KAF2735753.1"/>
    </source>
</evidence>
<dbReference type="EMBL" id="ML996132">
    <property type="protein sequence ID" value="KAF2735753.1"/>
    <property type="molecule type" value="Genomic_DNA"/>
</dbReference>
<feature type="region of interest" description="Disordered" evidence="1">
    <location>
        <begin position="439"/>
        <end position="465"/>
    </location>
</feature>
<dbReference type="PANTHER" id="PTHR38790:SF4">
    <property type="entry name" value="2EXR DOMAIN-CONTAINING PROTEIN"/>
    <property type="match status" value="1"/>
</dbReference>
<evidence type="ECO:0000256" key="1">
    <source>
        <dbReference type="SAM" id="MobiDB-lite"/>
    </source>
</evidence>
<dbReference type="Proteomes" id="UP000799444">
    <property type="component" value="Unassembled WGS sequence"/>
</dbReference>
<feature type="compositionally biased region" description="Polar residues" evidence="1">
    <location>
        <begin position="443"/>
        <end position="456"/>
    </location>
</feature>
<sequence length="475" mass="54434">MQLQTRIGSQQAENIQRATFNNQCDDSDGANFCECQLLHGKIDRCMYYGRQTEPLAWIIEDEPVLRQDKSPLFALIPTEVRDAIYAYAFTDCTSNPPDWDNPYRDNPYRREEGDNRVDLPRSDIAVNLLCTCRAVYMEAYQLPILLNPFNVYKFGNLPSYDICRPRFVTLAPWQFALIQGLDISLQQVALEGDKLGKYLTIWRAKERHDGAIIAPRFYQESRSLRPGKVIPSFNFRVLPYLRSRSSTSLHGLGVQLGVKSTFYSRNQNESPLMQQGRAMIARPLTHLTLRLSRTDWWTWSDHSDDPMRHLGLDPAAGDGDVGDKMRPTAPRMMQLAAERRAGSWPGQSKSDEPLPRRYTSSWGAQIAKLPDLKTLELVLETFSDKKSQLDTVIDCAKTWAFPLDNQKYELVWDGKVEMKSYQGEQGSLQTYDATRASHARHVQNPTGAQGSSSQHDPGTRRYEVRIIRYRRTRSQ</sequence>
<dbReference type="PANTHER" id="PTHR38790">
    <property type="entry name" value="2EXR DOMAIN-CONTAINING PROTEIN-RELATED"/>
    <property type="match status" value="1"/>
</dbReference>
<proteinExistence type="predicted"/>
<name>A0A9P4QXI4_9PLEO</name>